<gene>
    <name evidence="1" type="ORF">D3Y57_07070</name>
</gene>
<accession>A0A494T8V3</accession>
<evidence type="ECO:0000313" key="2">
    <source>
        <dbReference type="Proteomes" id="UP000276254"/>
    </source>
</evidence>
<dbReference type="EMBL" id="CP032829">
    <property type="protein sequence ID" value="AYJ85779.1"/>
    <property type="molecule type" value="Genomic_DNA"/>
</dbReference>
<name>A0A494T8V3_SPHPE</name>
<evidence type="ECO:0000313" key="1">
    <source>
        <dbReference type="EMBL" id="AYJ85779.1"/>
    </source>
</evidence>
<reference evidence="1 2" key="1">
    <citation type="submission" date="2018-09" db="EMBL/GenBank/DDBJ databases">
        <title>Sphingomonas peninsula sp. nov., isolated from fildes peninsula, Antarctic soil.</title>
        <authorList>
            <person name="Yingchao G."/>
        </authorList>
    </citation>
    <scope>NUCLEOTIDE SEQUENCE [LARGE SCALE GENOMIC DNA]</scope>
    <source>
        <strain evidence="1 2">YZ-8</strain>
    </source>
</reference>
<dbReference type="KEGG" id="spha:D3Y57_07070"/>
<dbReference type="AlphaFoldDB" id="A0A494T8V3"/>
<dbReference type="OrthoDB" id="4121557at1224"/>
<proteinExistence type="predicted"/>
<sequence>MTGIVSGAIRDVRTLQQRMQTNDRAARDALESDVVLDGPRRLMLRSPNGTYFSVTVDNAGALHTVNLGTSL</sequence>
<protein>
    <submittedName>
        <fullName evidence="1">Uncharacterized protein</fullName>
    </submittedName>
</protein>
<dbReference type="RefSeq" id="WP_121152404.1">
    <property type="nucleotide sequence ID" value="NZ_CP032829.1"/>
</dbReference>
<organism evidence="1 2">
    <name type="scientific">Sphingomonas paeninsulae</name>
    <dbReference type="NCBI Taxonomy" id="2319844"/>
    <lineage>
        <taxon>Bacteria</taxon>
        <taxon>Pseudomonadati</taxon>
        <taxon>Pseudomonadota</taxon>
        <taxon>Alphaproteobacteria</taxon>
        <taxon>Sphingomonadales</taxon>
        <taxon>Sphingomonadaceae</taxon>
        <taxon>Sphingomonas</taxon>
    </lineage>
</organism>
<keyword evidence="2" id="KW-1185">Reference proteome</keyword>
<dbReference type="Proteomes" id="UP000276254">
    <property type="component" value="Chromosome"/>
</dbReference>